<sequence length="228" mass="25858">MHPSALQNCQLFFDHYHSGFSPDAQVMEIGSQDVNGSLRPIFSPTFSYTGVDFVAAKGVDVVLDDPYQLPFADASMDVIVSSSCFEHSEMFWLVFLEVMRVLKPHGLFYLNVPSNGAFHQYPVDCWRFYPDSGKALVTWAKRNGIPAALLESYVSEQGTGQWNDFVAVFLKDEAHVTRYPSRITQHVETYRNAYRFESNEIQKLAVLPEDMRKLVLIHKVIAGKVALK</sequence>
<evidence type="ECO:0000259" key="1">
    <source>
        <dbReference type="Pfam" id="PF08241"/>
    </source>
</evidence>
<protein>
    <submittedName>
        <fullName evidence="2">Class I SAM-dependent methyltransferase</fullName>
    </submittedName>
</protein>
<dbReference type="EMBL" id="JAGSPJ010000007">
    <property type="protein sequence ID" value="MBR7801558.1"/>
    <property type="molecule type" value="Genomic_DNA"/>
</dbReference>
<reference evidence="2" key="1">
    <citation type="submission" date="2021-04" db="EMBL/GenBank/DDBJ databases">
        <title>novel species isolated from subtropical streams in China.</title>
        <authorList>
            <person name="Lu H."/>
        </authorList>
    </citation>
    <scope>NUCLEOTIDE SEQUENCE</scope>
    <source>
        <strain evidence="2">FT137W</strain>
    </source>
</reference>
<dbReference type="Pfam" id="PF08241">
    <property type="entry name" value="Methyltransf_11"/>
    <property type="match status" value="1"/>
</dbReference>
<name>A0A941IEW5_9BURK</name>
<dbReference type="RefSeq" id="WP_212676677.1">
    <property type="nucleotide sequence ID" value="NZ_JAGSPJ010000007.1"/>
</dbReference>
<gene>
    <name evidence="2" type="ORF">KDM90_16220</name>
</gene>
<dbReference type="InterPro" id="IPR013216">
    <property type="entry name" value="Methyltransf_11"/>
</dbReference>
<dbReference type="CDD" id="cd02440">
    <property type="entry name" value="AdoMet_MTases"/>
    <property type="match status" value="1"/>
</dbReference>
<dbReference type="AlphaFoldDB" id="A0A941IEW5"/>
<keyword evidence="3" id="KW-1185">Reference proteome</keyword>
<dbReference type="InterPro" id="IPR029063">
    <property type="entry name" value="SAM-dependent_MTases_sf"/>
</dbReference>
<dbReference type="GO" id="GO:0008757">
    <property type="term" value="F:S-adenosylmethionine-dependent methyltransferase activity"/>
    <property type="evidence" value="ECO:0007669"/>
    <property type="project" value="InterPro"/>
</dbReference>
<keyword evidence="2" id="KW-0808">Transferase</keyword>
<evidence type="ECO:0000313" key="2">
    <source>
        <dbReference type="EMBL" id="MBR7801558.1"/>
    </source>
</evidence>
<dbReference type="Gene3D" id="3.40.50.150">
    <property type="entry name" value="Vaccinia Virus protein VP39"/>
    <property type="match status" value="1"/>
</dbReference>
<evidence type="ECO:0000313" key="3">
    <source>
        <dbReference type="Proteomes" id="UP000678545"/>
    </source>
</evidence>
<comment type="caution">
    <text evidence="2">The sequence shown here is derived from an EMBL/GenBank/DDBJ whole genome shotgun (WGS) entry which is preliminary data.</text>
</comment>
<feature type="domain" description="Methyltransferase type 11" evidence="1">
    <location>
        <begin position="58"/>
        <end position="110"/>
    </location>
</feature>
<dbReference type="SUPFAM" id="SSF53335">
    <property type="entry name" value="S-adenosyl-L-methionine-dependent methyltransferases"/>
    <property type="match status" value="1"/>
</dbReference>
<dbReference type="Proteomes" id="UP000678545">
    <property type="component" value="Unassembled WGS sequence"/>
</dbReference>
<accession>A0A941IEW5</accession>
<keyword evidence="2" id="KW-0489">Methyltransferase</keyword>
<dbReference type="GO" id="GO:0032259">
    <property type="term" value="P:methylation"/>
    <property type="evidence" value="ECO:0007669"/>
    <property type="project" value="UniProtKB-KW"/>
</dbReference>
<proteinExistence type="predicted"/>
<organism evidence="2 3">
    <name type="scientific">Undibacterium fentianense</name>
    <dbReference type="NCBI Taxonomy" id="2828728"/>
    <lineage>
        <taxon>Bacteria</taxon>
        <taxon>Pseudomonadati</taxon>
        <taxon>Pseudomonadota</taxon>
        <taxon>Betaproteobacteria</taxon>
        <taxon>Burkholderiales</taxon>
        <taxon>Oxalobacteraceae</taxon>
        <taxon>Undibacterium</taxon>
    </lineage>
</organism>